<feature type="coiled-coil region" evidence="3">
    <location>
        <begin position="700"/>
        <end position="727"/>
    </location>
</feature>
<feature type="region of interest" description="Disordered" evidence="4">
    <location>
        <begin position="648"/>
        <end position="699"/>
    </location>
</feature>
<dbReference type="Pfam" id="PF00059">
    <property type="entry name" value="Lectin_C"/>
    <property type="match status" value="1"/>
</dbReference>
<dbReference type="InterPro" id="IPR001005">
    <property type="entry name" value="SANT/Myb"/>
</dbReference>
<evidence type="ECO:0000313" key="9">
    <source>
        <dbReference type="Proteomes" id="UP000005408"/>
    </source>
</evidence>
<feature type="domain" description="Myb-like" evidence="6">
    <location>
        <begin position="510"/>
        <end position="586"/>
    </location>
</feature>
<evidence type="ECO:0000259" key="6">
    <source>
        <dbReference type="PROSITE" id="PS50090"/>
    </source>
</evidence>
<dbReference type="InterPro" id="IPR001304">
    <property type="entry name" value="C-type_lectin-like"/>
</dbReference>
<dbReference type="InterPro" id="IPR016187">
    <property type="entry name" value="CTDL_fold"/>
</dbReference>
<feature type="domain" description="Ig-like" evidence="7">
    <location>
        <begin position="236"/>
        <end position="328"/>
    </location>
</feature>
<evidence type="ECO:0000256" key="4">
    <source>
        <dbReference type="SAM" id="MobiDB-lite"/>
    </source>
</evidence>
<feature type="compositionally biased region" description="Basic and acidic residues" evidence="4">
    <location>
        <begin position="673"/>
        <end position="699"/>
    </location>
</feature>
<accession>A0A8W8N678</accession>
<dbReference type="InterPro" id="IPR007110">
    <property type="entry name" value="Ig-like_dom"/>
</dbReference>
<dbReference type="PANTHER" id="PTHR44170">
    <property type="entry name" value="PROTEIN SIDEKICK"/>
    <property type="match status" value="1"/>
</dbReference>
<dbReference type="Pfam" id="PF13873">
    <property type="entry name" value="Myb_DNA-bind_5"/>
    <property type="match status" value="1"/>
</dbReference>
<evidence type="ECO:0000259" key="7">
    <source>
        <dbReference type="PROSITE" id="PS50835"/>
    </source>
</evidence>
<dbReference type="Gene3D" id="3.10.100.10">
    <property type="entry name" value="Mannose-Binding Protein A, subunit A"/>
    <property type="match status" value="1"/>
</dbReference>
<keyword evidence="3" id="KW-0175">Coiled coil</keyword>
<dbReference type="SUPFAM" id="SSF56436">
    <property type="entry name" value="C-type lectin-like"/>
    <property type="match status" value="1"/>
</dbReference>
<protein>
    <submittedName>
        <fullName evidence="8">Uncharacterized protein</fullName>
    </submittedName>
</protein>
<evidence type="ECO:0000256" key="1">
    <source>
        <dbReference type="ARBA" id="ARBA00022737"/>
    </source>
</evidence>
<dbReference type="Gene3D" id="1.10.10.60">
    <property type="entry name" value="Homeodomain-like"/>
    <property type="match status" value="1"/>
</dbReference>
<dbReference type="GO" id="GO:0098609">
    <property type="term" value="P:cell-cell adhesion"/>
    <property type="evidence" value="ECO:0007669"/>
    <property type="project" value="TreeGrafter"/>
</dbReference>
<dbReference type="Gene3D" id="2.60.40.10">
    <property type="entry name" value="Immunoglobulins"/>
    <property type="match status" value="2"/>
</dbReference>
<dbReference type="PROSITE" id="PS50090">
    <property type="entry name" value="MYB_LIKE"/>
    <property type="match status" value="1"/>
</dbReference>
<dbReference type="PROSITE" id="PS50041">
    <property type="entry name" value="C_TYPE_LECTIN_2"/>
    <property type="match status" value="1"/>
</dbReference>
<dbReference type="Pfam" id="PF13927">
    <property type="entry name" value="Ig_3"/>
    <property type="match status" value="1"/>
</dbReference>
<evidence type="ECO:0000313" key="8">
    <source>
        <dbReference type="EnsemblMetazoa" id="G4520.3:cds"/>
    </source>
</evidence>
<evidence type="ECO:0000256" key="3">
    <source>
        <dbReference type="SAM" id="Coils"/>
    </source>
</evidence>
<keyword evidence="9" id="KW-1185">Reference proteome</keyword>
<sequence>MLSKNSFNAYVDNDLKVAHYEVDLVTHCTDSHSKLKDIDKIVERNATMKRLFRILTGLVLVFSTSDSQLIPTSNCPINWYPFGNNCYKFNVYPLRIYDEAAKACEAQGAGLLSVNSAQEHQFIDTTLQRIDRDRSFWYTSGYRDEKHIKWSGDGTVSRDDVMFWASPDDLQGFSKFIVYKYSASLQKYAWGATDGREAYRFICEIPITETQRLLQENRDFTYGSNLTDPTLAPRGPRFTMHPINMVLTNRSHLPSIECEATGIPQPRYVWHRTDVTGSEEVIGKSEFYTISNGKLTFNRIDERRDAGIYHCEASNMFGSVRSAPSKITFGSLAQFPNVAPGVNRVALYQGTYLNCNPPTHKPAVSYQWMKGTSFLIQALNSYFFLSADGNLYFSEVQQNDEGNYHCIVTLKAFPGDTLATDQPPTETSLDIKLDVLGDTAALYPPQIHDDFPAVFPKSPRLEVLFDNKTHREIVPSAAQCPADDRISCTHRNMAEKDIEKLCLKERVDLSDKKTRTKWSADEETCLISAVLDREDVLFGEFKGPGGKSGVAKRRQGWEEVADAINAQFTSSKRSPEECRKKYNNAKQRTKEKIDYLKREVRKTGGGQVEFELTEAEEVLLERQEGRPSLFGLEEGFDSDDVRFTCTNRETETNRSQVDTVAPAPSSVSQRTVNSKEKESRGKVSEKRKIDERKENITEDTKRIRLEQRKLELEITKLEKEIKLIDTKQKFYEMKMSQSES</sequence>
<feature type="domain" description="Ig-like" evidence="7">
    <location>
        <begin position="336"/>
        <end position="430"/>
    </location>
</feature>
<dbReference type="PROSITE" id="PS50835">
    <property type="entry name" value="IG_LIKE"/>
    <property type="match status" value="2"/>
</dbReference>
<dbReference type="GO" id="GO:0030424">
    <property type="term" value="C:axon"/>
    <property type="evidence" value="ECO:0007669"/>
    <property type="project" value="TreeGrafter"/>
</dbReference>
<dbReference type="AlphaFoldDB" id="A0A8W8N678"/>
<dbReference type="InterPro" id="IPR028002">
    <property type="entry name" value="Myb_DNA-bind_5"/>
</dbReference>
<dbReference type="InterPro" id="IPR016186">
    <property type="entry name" value="C-type_lectin-like/link_sf"/>
</dbReference>
<reference evidence="8" key="1">
    <citation type="submission" date="2022-08" db="UniProtKB">
        <authorList>
            <consortium name="EnsemblMetazoa"/>
        </authorList>
    </citation>
    <scope>IDENTIFICATION</scope>
    <source>
        <strain evidence="8">05x7-T-G4-1.051#20</strain>
    </source>
</reference>
<dbReference type="Proteomes" id="UP000005408">
    <property type="component" value="Unassembled WGS sequence"/>
</dbReference>
<dbReference type="SMART" id="SM00034">
    <property type="entry name" value="CLECT"/>
    <property type="match status" value="1"/>
</dbReference>
<proteinExistence type="predicted"/>
<organism evidence="8 9">
    <name type="scientific">Magallana gigas</name>
    <name type="common">Pacific oyster</name>
    <name type="synonym">Crassostrea gigas</name>
    <dbReference type="NCBI Taxonomy" id="29159"/>
    <lineage>
        <taxon>Eukaryota</taxon>
        <taxon>Metazoa</taxon>
        <taxon>Spiralia</taxon>
        <taxon>Lophotrochozoa</taxon>
        <taxon>Mollusca</taxon>
        <taxon>Bivalvia</taxon>
        <taxon>Autobranchia</taxon>
        <taxon>Pteriomorphia</taxon>
        <taxon>Ostreida</taxon>
        <taxon>Ostreoidea</taxon>
        <taxon>Ostreidae</taxon>
        <taxon>Magallana</taxon>
    </lineage>
</organism>
<feature type="domain" description="C-type lectin" evidence="5">
    <location>
        <begin position="82"/>
        <end position="204"/>
    </location>
</feature>
<dbReference type="SUPFAM" id="SSF48726">
    <property type="entry name" value="Immunoglobulin"/>
    <property type="match status" value="2"/>
</dbReference>
<dbReference type="GO" id="GO:0005886">
    <property type="term" value="C:plasma membrane"/>
    <property type="evidence" value="ECO:0007669"/>
    <property type="project" value="TreeGrafter"/>
</dbReference>
<evidence type="ECO:0000256" key="2">
    <source>
        <dbReference type="ARBA" id="ARBA00023157"/>
    </source>
</evidence>
<dbReference type="GO" id="GO:0007411">
    <property type="term" value="P:axon guidance"/>
    <property type="evidence" value="ECO:0007669"/>
    <property type="project" value="TreeGrafter"/>
</dbReference>
<name>A0A8W8N678_MAGGI</name>
<keyword evidence="2" id="KW-1015">Disulfide bond</keyword>
<evidence type="ECO:0000259" key="5">
    <source>
        <dbReference type="PROSITE" id="PS50041"/>
    </source>
</evidence>
<dbReference type="InterPro" id="IPR036179">
    <property type="entry name" value="Ig-like_dom_sf"/>
</dbReference>
<dbReference type="InterPro" id="IPR013783">
    <property type="entry name" value="Ig-like_fold"/>
</dbReference>
<dbReference type="PANTHER" id="PTHR44170:SF6">
    <property type="entry name" value="CONTACTIN"/>
    <property type="match status" value="1"/>
</dbReference>
<dbReference type="EnsemblMetazoa" id="G4520.3">
    <property type="protein sequence ID" value="G4520.3:cds"/>
    <property type="gene ID" value="G4520"/>
</dbReference>
<keyword evidence="1" id="KW-0677">Repeat</keyword>